<gene>
    <name evidence="2" type="ORF">KB584_05275</name>
</gene>
<proteinExistence type="predicted"/>
<dbReference type="AlphaFoldDB" id="A0AAE4TSE2"/>
<dbReference type="GO" id="GO:0015074">
    <property type="term" value="P:DNA integration"/>
    <property type="evidence" value="ECO:0007669"/>
    <property type="project" value="InterPro"/>
</dbReference>
<evidence type="ECO:0000313" key="2">
    <source>
        <dbReference type="EMBL" id="MDV5976877.1"/>
    </source>
</evidence>
<dbReference type="EMBL" id="JAGQEX010000008">
    <property type="protein sequence ID" value="MDV5976877.1"/>
    <property type="molecule type" value="Genomic_DNA"/>
</dbReference>
<evidence type="ECO:0000259" key="1">
    <source>
        <dbReference type="Pfam" id="PF13333"/>
    </source>
</evidence>
<dbReference type="InterPro" id="IPR001584">
    <property type="entry name" value="Integrase_cat-core"/>
</dbReference>
<feature type="domain" description="Integrase catalytic" evidence="1">
    <location>
        <begin position="2"/>
        <end position="30"/>
    </location>
</feature>
<organism evidence="2 3">
    <name type="scientific">Streptococcus canis</name>
    <dbReference type="NCBI Taxonomy" id="1329"/>
    <lineage>
        <taxon>Bacteria</taxon>
        <taxon>Bacillati</taxon>
        <taxon>Bacillota</taxon>
        <taxon>Bacilli</taxon>
        <taxon>Lactobacillales</taxon>
        <taxon>Streptococcaceae</taxon>
        <taxon>Streptococcus</taxon>
    </lineage>
</organism>
<dbReference type="Proteomes" id="UP001186118">
    <property type="component" value="Unassembled WGS sequence"/>
</dbReference>
<dbReference type="Pfam" id="PF13333">
    <property type="entry name" value="rve_2"/>
    <property type="match status" value="1"/>
</dbReference>
<comment type="caution">
    <text evidence="2">The sequence shown here is derived from an EMBL/GenBank/DDBJ whole genome shotgun (WGS) entry which is preliminary data.</text>
</comment>
<name>A0AAE4TSE2_STRCB</name>
<protein>
    <submittedName>
        <fullName evidence="2">IS3 family transposase</fullName>
    </submittedName>
</protein>
<accession>A0AAE4TSE2</accession>
<reference evidence="2" key="1">
    <citation type="submission" date="2021-04" db="EMBL/GenBank/DDBJ databases">
        <title>Draft genomes of 20 S. canis strains.</title>
        <authorList>
            <person name="Pagnossin D."/>
            <person name="Weir W."/>
            <person name="Smith A."/>
            <person name="Ure R."/>
            <person name="Oravcova K."/>
        </authorList>
    </citation>
    <scope>NUCLEOTIDE SEQUENCE</scope>
    <source>
        <strain evidence="2">284</strain>
    </source>
</reference>
<sequence>MESFGKTLKRELVNDAHFATIEQAQLEIFDLL</sequence>
<evidence type="ECO:0000313" key="3">
    <source>
        <dbReference type="Proteomes" id="UP001186118"/>
    </source>
</evidence>